<evidence type="ECO:0000313" key="1">
    <source>
        <dbReference type="EMBL" id="KAK7818368.1"/>
    </source>
</evidence>
<gene>
    <name evidence="1" type="ORF">U0070_018684</name>
</gene>
<organism evidence="1 2">
    <name type="scientific">Myodes glareolus</name>
    <name type="common">Bank vole</name>
    <name type="synonym">Clethrionomys glareolus</name>
    <dbReference type="NCBI Taxonomy" id="447135"/>
    <lineage>
        <taxon>Eukaryota</taxon>
        <taxon>Metazoa</taxon>
        <taxon>Chordata</taxon>
        <taxon>Craniata</taxon>
        <taxon>Vertebrata</taxon>
        <taxon>Euteleostomi</taxon>
        <taxon>Mammalia</taxon>
        <taxon>Eutheria</taxon>
        <taxon>Euarchontoglires</taxon>
        <taxon>Glires</taxon>
        <taxon>Rodentia</taxon>
        <taxon>Myomorpha</taxon>
        <taxon>Muroidea</taxon>
        <taxon>Cricetidae</taxon>
        <taxon>Arvicolinae</taxon>
        <taxon>Myodes</taxon>
    </lineage>
</organism>
<comment type="caution">
    <text evidence="1">The sequence shown here is derived from an EMBL/GenBank/DDBJ whole genome shotgun (WGS) entry which is preliminary data.</text>
</comment>
<proteinExistence type="predicted"/>
<accession>A0AAW0IVV4</accession>
<keyword evidence="2" id="KW-1185">Reference proteome</keyword>
<reference evidence="1 2" key="1">
    <citation type="journal article" date="2023" name="bioRxiv">
        <title>Conserved and derived expression patterns and positive selection on dental genes reveal complex evolutionary context of ever-growing rodent molars.</title>
        <authorList>
            <person name="Calamari Z.T."/>
            <person name="Song A."/>
            <person name="Cohen E."/>
            <person name="Akter M."/>
            <person name="Roy R.D."/>
            <person name="Hallikas O."/>
            <person name="Christensen M.M."/>
            <person name="Li P."/>
            <person name="Marangoni P."/>
            <person name="Jernvall J."/>
            <person name="Klein O.D."/>
        </authorList>
    </citation>
    <scope>NUCLEOTIDE SEQUENCE [LARGE SCALE GENOMIC DNA]</scope>
    <source>
        <strain evidence="1">V071</strain>
    </source>
</reference>
<name>A0AAW0IVV4_MYOGA</name>
<sequence>MPTLPRVTSVGDKALPSMTAALRRVGPGPSLDNTVELAGMMVVWVWQYSCSLQGCERLVTSTENHQNVCHPGYCLMFLSEDYEKAMDSGTCISEVATREPSLDMLDTHTDTSRKQAIKSSRTKILFRFYIEA</sequence>
<evidence type="ECO:0000313" key="2">
    <source>
        <dbReference type="Proteomes" id="UP001488838"/>
    </source>
</evidence>
<dbReference type="AlphaFoldDB" id="A0AAW0IVV4"/>
<dbReference type="EMBL" id="JBBHLL010000088">
    <property type="protein sequence ID" value="KAK7818368.1"/>
    <property type="molecule type" value="Genomic_DNA"/>
</dbReference>
<dbReference type="Proteomes" id="UP001488838">
    <property type="component" value="Unassembled WGS sequence"/>
</dbReference>
<protein>
    <submittedName>
        <fullName evidence="1">Uncharacterized protein</fullName>
    </submittedName>
</protein>